<dbReference type="InterPro" id="IPR020845">
    <property type="entry name" value="AMP-binding_CS"/>
</dbReference>
<keyword evidence="5" id="KW-1185">Reference proteome</keyword>
<dbReference type="Gene3D" id="3.30.300.30">
    <property type="match status" value="1"/>
</dbReference>
<proteinExistence type="predicted"/>
<dbReference type="Proteomes" id="UP000318405">
    <property type="component" value="Unassembled WGS sequence"/>
</dbReference>
<dbReference type="GO" id="GO:0006631">
    <property type="term" value="P:fatty acid metabolic process"/>
    <property type="evidence" value="ECO:0007669"/>
    <property type="project" value="TreeGrafter"/>
</dbReference>
<evidence type="ECO:0000256" key="1">
    <source>
        <dbReference type="SAM" id="MobiDB-lite"/>
    </source>
</evidence>
<feature type="compositionally biased region" description="Polar residues" evidence="1">
    <location>
        <begin position="530"/>
        <end position="539"/>
    </location>
</feature>
<evidence type="ECO:0000313" key="5">
    <source>
        <dbReference type="Proteomes" id="UP000318405"/>
    </source>
</evidence>
<dbReference type="Pfam" id="PF00501">
    <property type="entry name" value="AMP-binding"/>
    <property type="match status" value="1"/>
</dbReference>
<dbReference type="GO" id="GO:0031956">
    <property type="term" value="F:medium-chain fatty acid-CoA ligase activity"/>
    <property type="evidence" value="ECO:0007669"/>
    <property type="project" value="TreeGrafter"/>
</dbReference>
<name>A0A556B0H5_9BURK</name>
<gene>
    <name evidence="4" type="ORF">FOZ76_02460</name>
</gene>
<evidence type="ECO:0000259" key="3">
    <source>
        <dbReference type="Pfam" id="PF13193"/>
    </source>
</evidence>
<dbReference type="Gene3D" id="3.40.50.12780">
    <property type="entry name" value="N-terminal domain of ligase-like"/>
    <property type="match status" value="1"/>
</dbReference>
<evidence type="ECO:0000259" key="2">
    <source>
        <dbReference type="Pfam" id="PF00501"/>
    </source>
</evidence>
<dbReference type="PROSITE" id="PS00455">
    <property type="entry name" value="AMP_BINDING"/>
    <property type="match status" value="1"/>
</dbReference>
<evidence type="ECO:0000313" key="4">
    <source>
        <dbReference type="EMBL" id="TSH98697.1"/>
    </source>
</evidence>
<dbReference type="InterPro" id="IPR045851">
    <property type="entry name" value="AMP-bd_C_sf"/>
</dbReference>
<dbReference type="SUPFAM" id="SSF56801">
    <property type="entry name" value="Acetyl-CoA synthetase-like"/>
    <property type="match status" value="1"/>
</dbReference>
<accession>A0A556B0H5</accession>
<dbReference type="AlphaFoldDB" id="A0A556B0H5"/>
<dbReference type="InterPro" id="IPR025110">
    <property type="entry name" value="AMP-bd_C"/>
</dbReference>
<keyword evidence="4" id="KW-0436">Ligase</keyword>
<dbReference type="PANTHER" id="PTHR43201:SF32">
    <property type="entry name" value="2-SUCCINYLBENZOATE--COA LIGASE, CHLOROPLASTIC_PEROXISOMAL"/>
    <property type="match status" value="1"/>
</dbReference>
<dbReference type="EMBL" id="VLTJ01000004">
    <property type="protein sequence ID" value="TSH98697.1"/>
    <property type="molecule type" value="Genomic_DNA"/>
</dbReference>
<organism evidence="4 5">
    <name type="scientific">Verticiella sediminum</name>
    <dbReference type="NCBI Taxonomy" id="1247510"/>
    <lineage>
        <taxon>Bacteria</taxon>
        <taxon>Pseudomonadati</taxon>
        <taxon>Pseudomonadota</taxon>
        <taxon>Betaproteobacteria</taxon>
        <taxon>Burkholderiales</taxon>
        <taxon>Alcaligenaceae</taxon>
        <taxon>Verticiella</taxon>
    </lineage>
</organism>
<dbReference type="InterPro" id="IPR042099">
    <property type="entry name" value="ANL_N_sf"/>
</dbReference>
<protein>
    <submittedName>
        <fullName evidence="4">Acyl--CoA ligase</fullName>
    </submittedName>
</protein>
<feature type="region of interest" description="Disordered" evidence="1">
    <location>
        <begin position="514"/>
        <end position="539"/>
    </location>
</feature>
<comment type="caution">
    <text evidence="4">The sequence shown here is derived from an EMBL/GenBank/DDBJ whole genome shotgun (WGS) entry which is preliminary data.</text>
</comment>
<feature type="domain" description="AMP-binding enzyme C-terminal" evidence="3">
    <location>
        <begin position="441"/>
        <end position="516"/>
    </location>
</feature>
<dbReference type="Pfam" id="PF13193">
    <property type="entry name" value="AMP-binding_C"/>
    <property type="match status" value="1"/>
</dbReference>
<reference evidence="4 5" key="1">
    <citation type="submission" date="2019-07" db="EMBL/GenBank/DDBJ databases">
        <title>Qingshengfaniella alkalisoli gen. nov., sp. nov., isolated from saline soil.</title>
        <authorList>
            <person name="Xu L."/>
            <person name="Huang X.-X."/>
            <person name="Sun J.-Q."/>
        </authorList>
    </citation>
    <scope>NUCLEOTIDE SEQUENCE [LARGE SCALE GENOMIC DNA]</scope>
    <source>
        <strain evidence="4 5">DSM 27279</strain>
    </source>
</reference>
<feature type="domain" description="AMP-dependent synthetase/ligase" evidence="2">
    <location>
        <begin position="41"/>
        <end position="393"/>
    </location>
</feature>
<dbReference type="OrthoDB" id="9766486at2"/>
<sequence>MSQEPIAPSATWGREVEQGWLLGHPCRIYRHRPRSVGALLRDARRWQGRTYVAEGGRRLSFEAFEGAVARVAVRLQARGVGTGDRVVLLAYNSIEWLAAFWAVQSLGAVAVLCNAWWSVQETNEALEDTQPSLVLADWLLKRGLQHDPRVIDMAFVRQWVDDGAVAAVLPTAEVAEEALAIIMFTSGTTGRAKGALMSQGGVVANLQNLLVLTGRLPNEIPLDAPGTVSLLTVPLFHLAGVQVSMSTLLTGGRLVLQEGRFDPAAVLRLIEQERVRVWGSIPTMVSRVLEHPDVGRRDLSSLRSIPMGGAAITAELRERIPQVFPGVKKSVGSLYGCTEAGGILAAGSADDLRERPGCVGKPLPVVELRIANPDEQGVGEIQARTPTVTVGVWGETQTTTDSDGWVRTGDLGRFENGYLYLSGRSKDIVIRAGENIACAHVEQCLLRHPAVQEVAVLPLPHADLGEEVAAVVVVRDGQSTTAEALAMHAQAQLGKFEVPSRWWLRSEPLPTNASGKIAKAELRTGWPGGQPTTESSNHP</sequence>
<dbReference type="InterPro" id="IPR000873">
    <property type="entry name" value="AMP-dep_synth/lig_dom"/>
</dbReference>
<dbReference type="PANTHER" id="PTHR43201">
    <property type="entry name" value="ACYL-COA SYNTHETASE"/>
    <property type="match status" value="1"/>
</dbReference>